<accession>A0ABR2LH51</accession>
<keyword evidence="7" id="KW-0472">Membrane</keyword>
<keyword evidence="2" id="KW-0433">Leucine-rich repeat</keyword>
<protein>
    <submittedName>
        <fullName evidence="10">Receptor-like protein kinase 5</fullName>
    </submittedName>
</protein>
<dbReference type="InterPro" id="IPR013210">
    <property type="entry name" value="LRR_N_plant-typ"/>
</dbReference>
<keyword evidence="3" id="KW-0812">Transmembrane</keyword>
<keyword evidence="6" id="KW-1133">Transmembrane helix</keyword>
<dbReference type="Pfam" id="PF08263">
    <property type="entry name" value="LRRNT_2"/>
    <property type="match status" value="1"/>
</dbReference>
<dbReference type="PANTHER" id="PTHR48063">
    <property type="entry name" value="LRR RECEPTOR-LIKE KINASE"/>
    <property type="match status" value="1"/>
</dbReference>
<keyword evidence="11" id="KW-1185">Reference proteome</keyword>
<dbReference type="SUPFAM" id="SSF52058">
    <property type="entry name" value="L domain-like"/>
    <property type="match status" value="1"/>
</dbReference>
<dbReference type="EMBL" id="JBBWWR010000020">
    <property type="protein sequence ID" value="KAK8940060.1"/>
    <property type="molecule type" value="Genomic_DNA"/>
</dbReference>
<evidence type="ECO:0000256" key="6">
    <source>
        <dbReference type="ARBA" id="ARBA00022989"/>
    </source>
</evidence>
<evidence type="ECO:0000256" key="3">
    <source>
        <dbReference type="ARBA" id="ARBA00022692"/>
    </source>
</evidence>
<name>A0ABR2LH51_9ASPA</name>
<evidence type="ECO:0000256" key="7">
    <source>
        <dbReference type="ARBA" id="ARBA00023136"/>
    </source>
</evidence>
<evidence type="ECO:0000256" key="1">
    <source>
        <dbReference type="ARBA" id="ARBA00004479"/>
    </source>
</evidence>
<sequence length="186" mass="20439">MDPDLHMPISIAAVLIVTSAATTTFSTASNITDLLSLLSFRSLLSDPDQTLTSWSSNSSLHFCQWHGISCHISGQIQSLHLRNFDLAGPLSPALSNLSSLTELDLSINNFHGGIPSALGRLHNLQLLNLSWNAFSRAIPANLSRCSTLRILYLNYNKLERQIPAELGSSSMLRLLNLGNNNQWRNT</sequence>
<keyword evidence="4" id="KW-0732">Signal</keyword>
<dbReference type="Gene3D" id="3.80.10.10">
    <property type="entry name" value="Ribonuclease Inhibitor"/>
    <property type="match status" value="1"/>
</dbReference>
<evidence type="ECO:0000256" key="5">
    <source>
        <dbReference type="ARBA" id="ARBA00022737"/>
    </source>
</evidence>
<keyword evidence="8" id="KW-0325">Glycoprotein</keyword>
<dbReference type="Pfam" id="PF00560">
    <property type="entry name" value="LRR_1"/>
    <property type="match status" value="3"/>
</dbReference>
<dbReference type="InterPro" id="IPR001611">
    <property type="entry name" value="Leu-rich_rpt"/>
</dbReference>
<comment type="caution">
    <text evidence="10">The sequence shown here is derived from an EMBL/GenBank/DDBJ whole genome shotgun (WGS) entry which is preliminary data.</text>
</comment>
<keyword evidence="5" id="KW-0677">Repeat</keyword>
<dbReference type="InterPro" id="IPR032675">
    <property type="entry name" value="LRR_dom_sf"/>
</dbReference>
<gene>
    <name evidence="10" type="primary">RLK5</name>
    <name evidence="10" type="ORF">KSP40_PGU018227</name>
</gene>
<dbReference type="PANTHER" id="PTHR48063:SF16">
    <property type="entry name" value="LRR RECEPTOR-LIKE SERINE_THREONINE-PROTEIN KINASE GSO1"/>
    <property type="match status" value="1"/>
</dbReference>
<evidence type="ECO:0000313" key="11">
    <source>
        <dbReference type="Proteomes" id="UP001412067"/>
    </source>
</evidence>
<comment type="subcellular location">
    <subcellularLocation>
        <location evidence="1">Membrane</location>
        <topology evidence="1">Single-pass type I membrane protein</topology>
    </subcellularLocation>
</comment>
<evidence type="ECO:0000256" key="4">
    <source>
        <dbReference type="ARBA" id="ARBA00022729"/>
    </source>
</evidence>
<evidence type="ECO:0000256" key="2">
    <source>
        <dbReference type="ARBA" id="ARBA00022614"/>
    </source>
</evidence>
<organism evidence="10 11">
    <name type="scientific">Platanthera guangdongensis</name>
    <dbReference type="NCBI Taxonomy" id="2320717"/>
    <lineage>
        <taxon>Eukaryota</taxon>
        <taxon>Viridiplantae</taxon>
        <taxon>Streptophyta</taxon>
        <taxon>Embryophyta</taxon>
        <taxon>Tracheophyta</taxon>
        <taxon>Spermatophyta</taxon>
        <taxon>Magnoliopsida</taxon>
        <taxon>Liliopsida</taxon>
        <taxon>Asparagales</taxon>
        <taxon>Orchidaceae</taxon>
        <taxon>Orchidoideae</taxon>
        <taxon>Orchideae</taxon>
        <taxon>Orchidinae</taxon>
        <taxon>Platanthera</taxon>
    </lineage>
</organism>
<evidence type="ECO:0000259" key="9">
    <source>
        <dbReference type="Pfam" id="PF08263"/>
    </source>
</evidence>
<dbReference type="InterPro" id="IPR046956">
    <property type="entry name" value="RLP23-like"/>
</dbReference>
<dbReference type="Proteomes" id="UP001412067">
    <property type="component" value="Unassembled WGS sequence"/>
</dbReference>
<evidence type="ECO:0000256" key="8">
    <source>
        <dbReference type="ARBA" id="ARBA00023180"/>
    </source>
</evidence>
<proteinExistence type="predicted"/>
<reference evidence="10 11" key="1">
    <citation type="journal article" date="2022" name="Nat. Plants">
        <title>Genomes of leafy and leafless Platanthera orchids illuminate the evolution of mycoheterotrophy.</title>
        <authorList>
            <person name="Li M.H."/>
            <person name="Liu K.W."/>
            <person name="Li Z."/>
            <person name="Lu H.C."/>
            <person name="Ye Q.L."/>
            <person name="Zhang D."/>
            <person name="Wang J.Y."/>
            <person name="Li Y.F."/>
            <person name="Zhong Z.M."/>
            <person name="Liu X."/>
            <person name="Yu X."/>
            <person name="Liu D.K."/>
            <person name="Tu X.D."/>
            <person name="Liu B."/>
            <person name="Hao Y."/>
            <person name="Liao X.Y."/>
            <person name="Jiang Y.T."/>
            <person name="Sun W.H."/>
            <person name="Chen J."/>
            <person name="Chen Y.Q."/>
            <person name="Ai Y."/>
            <person name="Zhai J.W."/>
            <person name="Wu S.S."/>
            <person name="Zhou Z."/>
            <person name="Hsiao Y.Y."/>
            <person name="Wu W.L."/>
            <person name="Chen Y.Y."/>
            <person name="Lin Y.F."/>
            <person name="Hsu J.L."/>
            <person name="Li C.Y."/>
            <person name="Wang Z.W."/>
            <person name="Zhao X."/>
            <person name="Zhong W.Y."/>
            <person name="Ma X.K."/>
            <person name="Ma L."/>
            <person name="Huang J."/>
            <person name="Chen G.Z."/>
            <person name="Huang M.Z."/>
            <person name="Huang L."/>
            <person name="Peng D.H."/>
            <person name="Luo Y.B."/>
            <person name="Zou S.Q."/>
            <person name="Chen S.P."/>
            <person name="Lan S."/>
            <person name="Tsai W.C."/>
            <person name="Van de Peer Y."/>
            <person name="Liu Z.J."/>
        </authorList>
    </citation>
    <scope>NUCLEOTIDE SEQUENCE [LARGE SCALE GENOMIC DNA]</scope>
    <source>
        <strain evidence="10">Lor288</strain>
    </source>
</reference>
<evidence type="ECO:0000313" key="10">
    <source>
        <dbReference type="EMBL" id="KAK8940060.1"/>
    </source>
</evidence>
<feature type="domain" description="Leucine-rich repeat-containing N-terminal plant-type" evidence="9">
    <location>
        <begin position="32"/>
        <end position="70"/>
    </location>
</feature>